<evidence type="ECO:0000313" key="3">
    <source>
        <dbReference type="EMBL" id="KAG5534317.1"/>
    </source>
</evidence>
<feature type="region of interest" description="Disordered" evidence="2">
    <location>
        <begin position="32"/>
        <end position="121"/>
    </location>
</feature>
<feature type="region of interest" description="Disordered" evidence="2">
    <location>
        <begin position="403"/>
        <end position="451"/>
    </location>
</feature>
<feature type="compositionally biased region" description="Basic and acidic residues" evidence="2">
    <location>
        <begin position="418"/>
        <end position="435"/>
    </location>
</feature>
<comment type="caution">
    <text evidence="3">The sequence shown here is derived from an EMBL/GenBank/DDBJ whole genome shotgun (WGS) entry which is preliminary data.</text>
</comment>
<name>A0AAV6J3E2_9ERIC</name>
<feature type="region of interest" description="Disordered" evidence="2">
    <location>
        <begin position="481"/>
        <end position="509"/>
    </location>
</feature>
<organism evidence="3 4">
    <name type="scientific">Rhododendron griersonianum</name>
    <dbReference type="NCBI Taxonomy" id="479676"/>
    <lineage>
        <taxon>Eukaryota</taxon>
        <taxon>Viridiplantae</taxon>
        <taxon>Streptophyta</taxon>
        <taxon>Embryophyta</taxon>
        <taxon>Tracheophyta</taxon>
        <taxon>Spermatophyta</taxon>
        <taxon>Magnoliopsida</taxon>
        <taxon>eudicotyledons</taxon>
        <taxon>Gunneridae</taxon>
        <taxon>Pentapetalae</taxon>
        <taxon>asterids</taxon>
        <taxon>Ericales</taxon>
        <taxon>Ericaceae</taxon>
        <taxon>Ericoideae</taxon>
        <taxon>Rhodoreae</taxon>
        <taxon>Rhododendron</taxon>
    </lineage>
</organism>
<sequence length="509" mass="56182">MVGIVADENCDLSWGGSTSTGLATRSKAKAIDIIANQRATPKVNPTKVPPGKRRGVATLAAKKEEEGSEKLPSNSESSMSASSPLPTHSVSDADSSSGLRSGSSPSSPKRSESPNHSESSYSVAMQAMTTGAATVEEQLSTMTRAIEKLTKTVEDKDLQIASLMNKLEAQNMGGTSHDASHPPGFTPKGVIIADQSGKLMMGDQTEKLKQTDDGNHVLSSNQGDGHKTAKSVTTSALGAISTIIQFGLFDPITIQVSNQDAPTHPHLEGVLSAKNDDRWILVPQKKSIKRACKTPPHQVKKWRVKKVSPRFIEKNEVNNEKDKEETLHEKSFLTPITLHDFFPEEYFEDDCIGTVYMVSADEEVEDNINQSFKHRVSVFDRIEAPTARTSVFERLDRVNQEIKKEDSQQRRSAFSRLQDTHTKSKAEQKKRKVEEALVDSTKEDEETRSSIPSRMKRVISLEVSRDGPLKVKRHTIILTKPKESQVKGVKKEQSHLYHSLKPVKVQNTP</sequence>
<protein>
    <submittedName>
        <fullName evidence="3">Uncharacterized protein</fullName>
    </submittedName>
</protein>
<dbReference type="AlphaFoldDB" id="A0AAV6J3E2"/>
<evidence type="ECO:0000256" key="2">
    <source>
        <dbReference type="SAM" id="MobiDB-lite"/>
    </source>
</evidence>
<evidence type="ECO:0000313" key="4">
    <source>
        <dbReference type="Proteomes" id="UP000823749"/>
    </source>
</evidence>
<feature type="coiled-coil region" evidence="1">
    <location>
        <begin position="132"/>
        <end position="166"/>
    </location>
</feature>
<reference evidence="3" key="1">
    <citation type="submission" date="2020-08" db="EMBL/GenBank/DDBJ databases">
        <title>Plant Genome Project.</title>
        <authorList>
            <person name="Zhang R.-G."/>
        </authorList>
    </citation>
    <scope>NUCLEOTIDE SEQUENCE</scope>
    <source>
        <strain evidence="3">WSP0</strain>
        <tissue evidence="3">Leaf</tissue>
    </source>
</reference>
<gene>
    <name evidence="3" type="ORF">RHGRI_022446</name>
</gene>
<dbReference type="EMBL" id="JACTNZ010000008">
    <property type="protein sequence ID" value="KAG5534317.1"/>
    <property type="molecule type" value="Genomic_DNA"/>
</dbReference>
<dbReference type="Proteomes" id="UP000823749">
    <property type="component" value="Chromosome 8"/>
</dbReference>
<keyword evidence="1" id="KW-0175">Coiled coil</keyword>
<evidence type="ECO:0000256" key="1">
    <source>
        <dbReference type="SAM" id="Coils"/>
    </source>
</evidence>
<feature type="compositionally biased region" description="Basic and acidic residues" evidence="2">
    <location>
        <begin position="481"/>
        <end position="495"/>
    </location>
</feature>
<keyword evidence="4" id="KW-1185">Reference proteome</keyword>
<feature type="compositionally biased region" description="Low complexity" evidence="2">
    <location>
        <begin position="72"/>
        <end position="108"/>
    </location>
</feature>
<proteinExistence type="predicted"/>
<accession>A0AAV6J3E2</accession>